<protein>
    <recommendedName>
        <fullName evidence="4">Carbohydrate binding domain-containing protein</fullName>
    </recommendedName>
</protein>
<evidence type="ECO:0000256" key="1">
    <source>
        <dbReference type="SAM" id="MobiDB-lite"/>
    </source>
</evidence>
<feature type="compositionally biased region" description="Acidic residues" evidence="1">
    <location>
        <begin position="27"/>
        <end position="45"/>
    </location>
</feature>
<proteinExistence type="predicted"/>
<dbReference type="EMBL" id="OBEJ01000002">
    <property type="protein sequence ID" value="SNZ13351.1"/>
    <property type="molecule type" value="Genomic_DNA"/>
</dbReference>
<sequence>MHRRQLLTVAASSAVVAAAGCLGSGDEPADESDDPDDTNPNESDDTPPNGSDPEEPSDDDPVAELTNGSFENDLNDWTVGTDLPEEPGDSTEKVGHDAEVVTKNASEGSASVEFFLDGSADDGTIWVAQRADLSSTDAVLVDVYNDEKSFNILTQVAFYAGEKASADLVEVDFNRENSIEAHSGWKTFSYDVSDIDGEATVAVGMNIIWETGVRHMFDNVRLEASEE</sequence>
<dbReference type="Gene3D" id="2.60.120.260">
    <property type="entry name" value="Galactose-binding domain-like"/>
    <property type="match status" value="1"/>
</dbReference>
<dbReference type="RefSeq" id="WP_218839167.1">
    <property type="nucleotide sequence ID" value="NZ_OBEJ01000002.1"/>
</dbReference>
<keyword evidence="3" id="KW-1185">Reference proteome</keyword>
<feature type="compositionally biased region" description="Acidic residues" evidence="1">
    <location>
        <begin position="52"/>
        <end position="62"/>
    </location>
</feature>
<dbReference type="Proteomes" id="UP000219453">
    <property type="component" value="Unassembled WGS sequence"/>
</dbReference>
<reference evidence="2 3" key="1">
    <citation type="submission" date="2017-09" db="EMBL/GenBank/DDBJ databases">
        <authorList>
            <person name="Ehlers B."/>
            <person name="Leendertz F.H."/>
        </authorList>
    </citation>
    <scope>NUCLEOTIDE SEQUENCE [LARGE SCALE GENOMIC DNA]</scope>
    <source>
        <strain evidence="2 3">DSM 27208</strain>
    </source>
</reference>
<name>A0A285P0E1_NATPI</name>
<evidence type="ECO:0008006" key="4">
    <source>
        <dbReference type="Google" id="ProtNLM"/>
    </source>
</evidence>
<organism evidence="2 3">
    <name type="scientific">Natronoarchaeum philippinense</name>
    <dbReference type="NCBI Taxonomy" id="558529"/>
    <lineage>
        <taxon>Archaea</taxon>
        <taxon>Methanobacteriati</taxon>
        <taxon>Methanobacteriota</taxon>
        <taxon>Stenosarchaea group</taxon>
        <taxon>Halobacteria</taxon>
        <taxon>Halobacteriales</taxon>
        <taxon>Natronoarchaeaceae</taxon>
    </lineage>
</organism>
<dbReference type="PROSITE" id="PS51257">
    <property type="entry name" value="PROKAR_LIPOPROTEIN"/>
    <property type="match status" value="1"/>
</dbReference>
<dbReference type="OrthoDB" id="251619at2157"/>
<evidence type="ECO:0000313" key="3">
    <source>
        <dbReference type="Proteomes" id="UP000219453"/>
    </source>
</evidence>
<dbReference type="AlphaFoldDB" id="A0A285P0E1"/>
<accession>A0A285P0E1</accession>
<gene>
    <name evidence="2" type="ORF">SAMN06269185_2132</name>
</gene>
<feature type="region of interest" description="Disordered" evidence="1">
    <location>
        <begin position="21"/>
        <end position="95"/>
    </location>
</feature>
<evidence type="ECO:0000313" key="2">
    <source>
        <dbReference type="EMBL" id="SNZ13351.1"/>
    </source>
</evidence>